<keyword evidence="8" id="KW-1185">Reference proteome</keyword>
<evidence type="ECO:0000313" key="8">
    <source>
        <dbReference type="Proteomes" id="UP001608902"/>
    </source>
</evidence>
<dbReference type="PANTHER" id="PTHR46512:SF1">
    <property type="entry name" value="PEPTIDYLPROLYL ISOMERASE"/>
    <property type="match status" value="1"/>
</dbReference>
<evidence type="ECO:0000256" key="2">
    <source>
        <dbReference type="ARBA" id="ARBA00022803"/>
    </source>
</evidence>
<feature type="domain" description="PPIase FKBP-type" evidence="6">
    <location>
        <begin position="135"/>
        <end position="211"/>
    </location>
</feature>
<dbReference type="InterPro" id="IPR019734">
    <property type="entry name" value="TPR_rpt"/>
</dbReference>
<name>A0ABD6EHD9_9BILA</name>
<dbReference type="InterPro" id="IPR050754">
    <property type="entry name" value="FKBP4/5/8-like"/>
</dbReference>
<dbReference type="InterPro" id="IPR011990">
    <property type="entry name" value="TPR-like_helical_dom_sf"/>
</dbReference>
<dbReference type="InterPro" id="IPR001179">
    <property type="entry name" value="PPIase_FKBP_dom"/>
</dbReference>
<keyword evidence="3" id="KW-0413">Isomerase</keyword>
<evidence type="ECO:0000256" key="1">
    <source>
        <dbReference type="ARBA" id="ARBA00022737"/>
    </source>
</evidence>
<dbReference type="Gene3D" id="1.25.40.10">
    <property type="entry name" value="Tetratricopeptide repeat domain"/>
    <property type="match status" value="1"/>
</dbReference>
<dbReference type="InterPro" id="IPR046357">
    <property type="entry name" value="PPIase_dom_sf"/>
</dbReference>
<dbReference type="AlphaFoldDB" id="A0ABD6EHD9"/>
<protein>
    <recommendedName>
        <fullName evidence="3">peptidylprolyl isomerase</fullName>
        <ecNumber evidence="3">5.2.1.8</ecNumber>
    </recommendedName>
</protein>
<keyword evidence="3" id="KW-0697">Rotamase</keyword>
<proteinExistence type="predicted"/>
<feature type="region of interest" description="Disordered" evidence="4">
    <location>
        <begin position="27"/>
        <end position="47"/>
    </location>
</feature>
<keyword evidence="5" id="KW-1133">Transmembrane helix</keyword>
<sequence>MTYVASSEDKLCDEVMCDSPDEGAVFSQRRAVSSGEPSLDGSVDEERAALSDSDISNALRTQVLAVQAKGPSSDALEVECRTADLKATQESEGNESSIKNSEEWEDVVGSGSLFRKIVCVGKGRKPRNGERIAIRVVDRTLGIDSHDEIEFLLGFSMVIDAWEMVAQLMREGEVNHVKTDARFAYGSFGDKERGITPHQAMEYSIELLAIKGAPIYTNMPREEFIAAICEFKERGNYYYGRNEFEKAIFVYKRSLNLVEIPRDDETLCNIFSVIHSNIAVCYAKLCDWKSTLESADESLKLNPNNTKALFRRANAYENLNCIEESIGTLKQAQLIDPGDQLVLKELHRLKARRRLHLEQERSLYKRMLAGASDENDYRKKRSMSPSMRYALLAFFTVVFALFIHFLRLMLTKTPEVA</sequence>
<comment type="caution">
    <text evidence="7">The sequence shown here is derived from an EMBL/GenBank/DDBJ whole genome shotgun (WGS) entry which is preliminary data.</text>
</comment>
<evidence type="ECO:0000256" key="4">
    <source>
        <dbReference type="SAM" id="MobiDB-lite"/>
    </source>
</evidence>
<dbReference type="PANTHER" id="PTHR46512">
    <property type="entry name" value="PEPTIDYLPROLYL ISOMERASE"/>
    <property type="match status" value="1"/>
</dbReference>
<dbReference type="Proteomes" id="UP001608902">
    <property type="component" value="Unassembled WGS sequence"/>
</dbReference>
<dbReference type="PROSITE" id="PS50059">
    <property type="entry name" value="FKBP_PPIASE"/>
    <property type="match status" value="1"/>
</dbReference>
<dbReference type="SMART" id="SM00028">
    <property type="entry name" value="TPR"/>
    <property type="match status" value="3"/>
</dbReference>
<keyword evidence="1" id="KW-0677">Repeat</keyword>
<feature type="transmembrane region" description="Helical" evidence="5">
    <location>
        <begin position="389"/>
        <end position="410"/>
    </location>
</feature>
<accession>A0ABD6EHD9</accession>
<evidence type="ECO:0000313" key="7">
    <source>
        <dbReference type="EMBL" id="MFH4976097.1"/>
    </source>
</evidence>
<dbReference type="Pfam" id="PF00254">
    <property type="entry name" value="FKBP_C"/>
    <property type="match status" value="1"/>
</dbReference>
<comment type="catalytic activity">
    <reaction evidence="3">
        <text>[protein]-peptidylproline (omega=180) = [protein]-peptidylproline (omega=0)</text>
        <dbReference type="Rhea" id="RHEA:16237"/>
        <dbReference type="Rhea" id="RHEA-COMP:10747"/>
        <dbReference type="Rhea" id="RHEA-COMP:10748"/>
        <dbReference type="ChEBI" id="CHEBI:83833"/>
        <dbReference type="ChEBI" id="CHEBI:83834"/>
        <dbReference type="EC" id="5.2.1.8"/>
    </reaction>
</comment>
<keyword evidence="5" id="KW-0812">Transmembrane</keyword>
<dbReference type="SUPFAM" id="SSF48452">
    <property type="entry name" value="TPR-like"/>
    <property type="match status" value="1"/>
</dbReference>
<dbReference type="Gene3D" id="3.10.50.40">
    <property type="match status" value="1"/>
</dbReference>
<organism evidence="7 8">
    <name type="scientific">Gnathostoma spinigerum</name>
    <dbReference type="NCBI Taxonomy" id="75299"/>
    <lineage>
        <taxon>Eukaryota</taxon>
        <taxon>Metazoa</taxon>
        <taxon>Ecdysozoa</taxon>
        <taxon>Nematoda</taxon>
        <taxon>Chromadorea</taxon>
        <taxon>Rhabditida</taxon>
        <taxon>Spirurina</taxon>
        <taxon>Gnathostomatomorpha</taxon>
        <taxon>Gnathostomatoidea</taxon>
        <taxon>Gnathostomatidae</taxon>
        <taxon>Gnathostoma</taxon>
    </lineage>
</organism>
<dbReference type="GO" id="GO:0003755">
    <property type="term" value="F:peptidyl-prolyl cis-trans isomerase activity"/>
    <property type="evidence" value="ECO:0007669"/>
    <property type="project" value="UniProtKB-KW"/>
</dbReference>
<dbReference type="EMBL" id="JBGFUD010001311">
    <property type="protein sequence ID" value="MFH4976097.1"/>
    <property type="molecule type" value="Genomic_DNA"/>
</dbReference>
<evidence type="ECO:0000259" key="6">
    <source>
        <dbReference type="PROSITE" id="PS50059"/>
    </source>
</evidence>
<evidence type="ECO:0000256" key="3">
    <source>
        <dbReference type="PROSITE-ProRule" id="PRU00277"/>
    </source>
</evidence>
<dbReference type="SUPFAM" id="SSF54534">
    <property type="entry name" value="FKBP-like"/>
    <property type="match status" value="1"/>
</dbReference>
<gene>
    <name evidence="7" type="ORF">AB6A40_002806</name>
</gene>
<dbReference type="EC" id="5.2.1.8" evidence="3"/>
<keyword evidence="5" id="KW-0472">Membrane</keyword>
<evidence type="ECO:0000256" key="5">
    <source>
        <dbReference type="SAM" id="Phobius"/>
    </source>
</evidence>
<reference evidence="7 8" key="1">
    <citation type="submission" date="2024-08" db="EMBL/GenBank/DDBJ databases">
        <title>Gnathostoma spinigerum genome.</title>
        <authorList>
            <person name="Gonzalez-Bertolin B."/>
            <person name="Monzon S."/>
            <person name="Zaballos A."/>
            <person name="Jimenez P."/>
            <person name="Dekumyoy P."/>
            <person name="Varona S."/>
            <person name="Cuesta I."/>
            <person name="Sumanam S."/>
            <person name="Adisakwattana P."/>
            <person name="Gasser R.B."/>
            <person name="Hernandez-Gonzalez A."/>
            <person name="Young N.D."/>
            <person name="Perteguer M.J."/>
        </authorList>
    </citation>
    <scope>NUCLEOTIDE SEQUENCE [LARGE SCALE GENOMIC DNA]</scope>
    <source>
        <strain evidence="7">AL3</strain>
        <tissue evidence="7">Liver</tissue>
    </source>
</reference>
<keyword evidence="2" id="KW-0802">TPR repeat</keyword>